<gene>
    <name evidence="2" type="ORF">Q2T41_07060</name>
</gene>
<protein>
    <submittedName>
        <fullName evidence="2">T9SS type B sorting domain-containing protein</fullName>
    </submittedName>
</protein>
<evidence type="ECO:0000259" key="1">
    <source>
        <dbReference type="PROSITE" id="PS50093"/>
    </source>
</evidence>
<proteinExistence type="predicted"/>
<keyword evidence="3" id="KW-1185">Reference proteome</keyword>
<dbReference type="Gene3D" id="2.60.40.10">
    <property type="entry name" value="Immunoglobulins"/>
    <property type="match status" value="1"/>
</dbReference>
<dbReference type="CDD" id="cd00146">
    <property type="entry name" value="PKD"/>
    <property type="match status" value="1"/>
</dbReference>
<feature type="domain" description="PKD" evidence="1">
    <location>
        <begin position="418"/>
        <end position="488"/>
    </location>
</feature>
<dbReference type="SUPFAM" id="SSF49299">
    <property type="entry name" value="PKD domain"/>
    <property type="match status" value="1"/>
</dbReference>
<sequence>MLKSFPIIVFILFYNVISAQITLTHNIGNTPIKTNMTSCQYEESWSRAFTLSDFGISTADQFIITSGQVAISNSYEGARLIFNFYSLNSEAPEYNPQRISYGNLVLAPEIGDTPEIVQIEFASPITIPAGVERILVEVTQMDDIYNDAYKKVSIAGTEFDNDTSWYRGCRVYYTHIATENLIPAVPDANFFINVTGYKITPSNLGSITTLTNNPCGDPIKTSMFSCSYSKLFWARLFTLEDFGISTNEELTINLGQIGITSSDGGTGIQFNIYEVDENFPDSFSETNLIGSSQVQRLPYVSDYYPQIITVNFETPITVPSNVTRILVEVTNVISWGSGVFFVAGTEQDVGDSWYRGCGSGSPGYSMEDYVSMVDPAFRKLGGYPDAKFYINVTGNVNHVTNDFSMNISNICSDFLKEFSVTPTDNMTSIAWDFGDPASGVENSSTNFSPFHDFSADGTYTITATVTATDGSIEILTETIDVKEPPNAYGIDDIYACEDSYNTGVSSSFNVGQVTQQVLGGQNNMTVTFIDGSGNSYTSLPNPFTNSINNRETITVRVAHNNAPCCYSETSFDLIVNPIPDLSSVTDLIVCSNETDGFATFDLEQVQQAILSGNNINSVAFYRENGNQIQAPLDSVENQTINEEVITVKAYENVNNCYNETTFKLMVNPLPIAHDLDILIGCDDNGDGISEYFDTSMVESQVLNNQMNLTVSYFDANGNSLPSPLNNPYTNTIAGEETITVRVTNTQTSCYGETPLVLRTSTRPQLNMPSTVYACDLGNGFANFDLSHIEEEIIGSQTGLNLFYFDANGVELGSPLTASYKNSIPWNETITVRAENVLNASCYEETSFNLIVNELPTTTLEKSYYLCHLEPSLSIEVESGFDYYSWSHENEGAISNTHEVDLVHAGNYTLTIGKRTNDEYCENSFEFELIRSTPPTITEVRYKDLSDNDFIEILASGDGDFEYSLDGVNFQDSNYFSDAIGGTYTVMVRDKEGCGQDSADVILIDYPKFFTPNNDGNNDYWQIFGIDQYPDAYVHIYDQYGKLLAQLTPNDLGWDGLFNGKEMPTNDYWFKINLQNGTIFSAHFTLKR</sequence>
<dbReference type="Pfam" id="PF13585">
    <property type="entry name" value="CHU_C"/>
    <property type="match status" value="1"/>
</dbReference>
<dbReference type="PROSITE" id="PS50093">
    <property type="entry name" value="PKD"/>
    <property type="match status" value="1"/>
</dbReference>
<comment type="caution">
    <text evidence="2">The sequence shown here is derived from an EMBL/GenBank/DDBJ whole genome shotgun (WGS) entry which is preliminary data.</text>
</comment>
<evidence type="ECO:0000313" key="2">
    <source>
        <dbReference type="EMBL" id="MDO1512408.1"/>
    </source>
</evidence>
<dbReference type="InterPro" id="IPR013783">
    <property type="entry name" value="Ig-like_fold"/>
</dbReference>
<name>A0ABT8RNC5_9FLAO</name>
<dbReference type="InterPro" id="IPR026341">
    <property type="entry name" value="T9SS_type_B"/>
</dbReference>
<dbReference type="RefSeq" id="WP_304435495.1">
    <property type="nucleotide sequence ID" value="NZ_JAUKUC010000001.1"/>
</dbReference>
<evidence type="ECO:0000313" key="3">
    <source>
        <dbReference type="Proteomes" id="UP001168579"/>
    </source>
</evidence>
<reference evidence="2" key="1">
    <citation type="journal article" date="2014" name="Int. J. Syst. Evol. Microbiol.">
        <title>Complete genome of a new Firmicutes species belonging to the dominant human colonic microbiota ('Ruminococcus bicirculans') reveals two chromosomes and a selective capacity to utilize plant glucans.</title>
        <authorList>
            <consortium name="NISC Comparative Sequencing Program"/>
            <person name="Wegmann U."/>
            <person name="Louis P."/>
            <person name="Goesmann A."/>
            <person name="Henrissat B."/>
            <person name="Duncan S.H."/>
            <person name="Flint H.J."/>
        </authorList>
    </citation>
    <scope>NUCLEOTIDE SEQUENCE</scope>
    <source>
        <strain evidence="2">CECT 8869</strain>
    </source>
</reference>
<dbReference type="Proteomes" id="UP001168579">
    <property type="component" value="Unassembled WGS sequence"/>
</dbReference>
<accession>A0ABT8RNC5</accession>
<reference evidence="2" key="2">
    <citation type="submission" date="2023-06" db="EMBL/GenBank/DDBJ databases">
        <authorList>
            <person name="Lucena T."/>
            <person name="Sun Q."/>
        </authorList>
    </citation>
    <scope>NUCLEOTIDE SEQUENCE</scope>
    <source>
        <strain evidence="2">CECT 8869</strain>
    </source>
</reference>
<dbReference type="InterPro" id="IPR000601">
    <property type="entry name" value="PKD_dom"/>
</dbReference>
<dbReference type="InterPro" id="IPR035986">
    <property type="entry name" value="PKD_dom_sf"/>
</dbReference>
<organism evidence="2 3">
    <name type="scientific">Maribacter confluentis</name>
    <dbReference type="NCBI Taxonomy" id="1656093"/>
    <lineage>
        <taxon>Bacteria</taxon>
        <taxon>Pseudomonadati</taxon>
        <taxon>Bacteroidota</taxon>
        <taxon>Flavobacteriia</taxon>
        <taxon>Flavobacteriales</taxon>
        <taxon>Flavobacteriaceae</taxon>
        <taxon>Maribacter</taxon>
    </lineage>
</organism>
<dbReference type="EMBL" id="JAUKUC010000001">
    <property type="protein sequence ID" value="MDO1512408.1"/>
    <property type="molecule type" value="Genomic_DNA"/>
</dbReference>
<dbReference type="Pfam" id="PF18911">
    <property type="entry name" value="PKD_4"/>
    <property type="match status" value="1"/>
</dbReference>
<dbReference type="NCBIfam" id="TIGR04131">
    <property type="entry name" value="Bac_Flav_CTERM"/>
    <property type="match status" value="1"/>
</dbReference>